<evidence type="ECO:0000259" key="6">
    <source>
        <dbReference type="PROSITE" id="PS51194"/>
    </source>
</evidence>
<dbReference type="Pfam" id="PF07717">
    <property type="entry name" value="OB_NTP_bind"/>
    <property type="match status" value="1"/>
</dbReference>
<dbReference type="InterPro" id="IPR036867">
    <property type="entry name" value="R3H_dom_sf"/>
</dbReference>
<dbReference type="CDD" id="cd17917">
    <property type="entry name" value="DEXHc_RHA-like"/>
    <property type="match status" value="1"/>
</dbReference>
<dbReference type="InterPro" id="IPR011709">
    <property type="entry name" value="DEAD-box_helicase_OB_fold"/>
</dbReference>
<evidence type="ECO:0000313" key="8">
    <source>
        <dbReference type="RefSeq" id="XP_030379085.1"/>
    </source>
</evidence>
<dbReference type="GO" id="GO:0003723">
    <property type="term" value="F:RNA binding"/>
    <property type="evidence" value="ECO:0007669"/>
    <property type="project" value="TreeGrafter"/>
</dbReference>
<keyword evidence="8" id="KW-0347">Helicase</keyword>
<evidence type="ECO:0000313" key="7">
    <source>
        <dbReference type="Proteomes" id="UP000504634"/>
    </source>
</evidence>
<dbReference type="PROSITE" id="PS51192">
    <property type="entry name" value="HELICASE_ATP_BIND_1"/>
    <property type="match status" value="1"/>
</dbReference>
<dbReference type="GO" id="GO:0004386">
    <property type="term" value="F:helicase activity"/>
    <property type="evidence" value="ECO:0007669"/>
    <property type="project" value="UniProtKB-KW"/>
</dbReference>
<name>A0A6J2TU33_DROLE</name>
<evidence type="ECO:0000259" key="5">
    <source>
        <dbReference type="PROSITE" id="PS51192"/>
    </source>
</evidence>
<dbReference type="InterPro" id="IPR027417">
    <property type="entry name" value="P-loop_NTPase"/>
</dbReference>
<feature type="domain" description="Helicase C-terminal" evidence="6">
    <location>
        <begin position="452"/>
        <end position="623"/>
    </location>
</feature>
<dbReference type="SUPFAM" id="SSF52540">
    <property type="entry name" value="P-loop containing nucleoside triphosphate hydrolases"/>
    <property type="match status" value="1"/>
</dbReference>
<dbReference type="Gene3D" id="3.40.50.300">
    <property type="entry name" value="P-loop containing nucleotide triphosphate hydrolases"/>
    <property type="match status" value="2"/>
</dbReference>
<keyword evidence="8" id="KW-0378">Hydrolase</keyword>
<dbReference type="GO" id="GO:0005524">
    <property type="term" value="F:ATP binding"/>
    <property type="evidence" value="ECO:0007669"/>
    <property type="project" value="UniProtKB-KW"/>
</dbReference>
<dbReference type="PROSITE" id="PS51061">
    <property type="entry name" value="R3H"/>
    <property type="match status" value="1"/>
</dbReference>
<feature type="region of interest" description="Disordered" evidence="3">
    <location>
        <begin position="31"/>
        <end position="78"/>
    </location>
</feature>
<dbReference type="Pfam" id="PF01424">
    <property type="entry name" value="R3H"/>
    <property type="match status" value="1"/>
</dbReference>
<dbReference type="GeneID" id="115627526"/>
<dbReference type="Gene3D" id="3.30.1370.50">
    <property type="entry name" value="R3H-like domain"/>
    <property type="match status" value="1"/>
</dbReference>
<dbReference type="Pfam" id="PF00271">
    <property type="entry name" value="Helicase_C"/>
    <property type="match status" value="1"/>
</dbReference>
<dbReference type="Gene3D" id="1.20.120.1080">
    <property type="match status" value="1"/>
</dbReference>
<dbReference type="InterPro" id="IPR001374">
    <property type="entry name" value="R3H_dom"/>
</dbReference>
<accession>A0A6J2TU33</accession>
<dbReference type="AlphaFoldDB" id="A0A6J2TU33"/>
<dbReference type="PANTHER" id="PTHR18934">
    <property type="entry name" value="ATP-DEPENDENT RNA HELICASE"/>
    <property type="match status" value="1"/>
</dbReference>
<dbReference type="RefSeq" id="XP_030379085.1">
    <property type="nucleotide sequence ID" value="XM_030523225.1"/>
</dbReference>
<dbReference type="SMART" id="SM00393">
    <property type="entry name" value="R3H"/>
    <property type="match status" value="1"/>
</dbReference>
<evidence type="ECO:0000256" key="2">
    <source>
        <dbReference type="ARBA" id="ARBA00022840"/>
    </source>
</evidence>
<evidence type="ECO:0000256" key="1">
    <source>
        <dbReference type="ARBA" id="ARBA00022741"/>
    </source>
</evidence>
<evidence type="ECO:0000256" key="3">
    <source>
        <dbReference type="SAM" id="MobiDB-lite"/>
    </source>
</evidence>
<evidence type="ECO:0000259" key="4">
    <source>
        <dbReference type="PROSITE" id="PS51061"/>
    </source>
</evidence>
<organism evidence="7 8">
    <name type="scientific">Drosophila lebanonensis</name>
    <name type="common">Fruit fly</name>
    <name type="synonym">Scaptodrosophila lebanonensis</name>
    <dbReference type="NCBI Taxonomy" id="7225"/>
    <lineage>
        <taxon>Eukaryota</taxon>
        <taxon>Metazoa</taxon>
        <taxon>Ecdysozoa</taxon>
        <taxon>Arthropoda</taxon>
        <taxon>Hexapoda</taxon>
        <taxon>Insecta</taxon>
        <taxon>Pterygota</taxon>
        <taxon>Neoptera</taxon>
        <taxon>Endopterygota</taxon>
        <taxon>Diptera</taxon>
        <taxon>Brachycera</taxon>
        <taxon>Muscomorpha</taxon>
        <taxon>Ephydroidea</taxon>
        <taxon>Drosophilidae</taxon>
        <taxon>Scaptodrosophila</taxon>
    </lineage>
</organism>
<dbReference type="SMART" id="SM00847">
    <property type="entry name" value="HA2"/>
    <property type="match status" value="1"/>
</dbReference>
<dbReference type="SMART" id="SM00490">
    <property type="entry name" value="HELICc"/>
    <property type="match status" value="1"/>
</dbReference>
<dbReference type="InterPro" id="IPR014001">
    <property type="entry name" value="Helicase_ATP-bd"/>
</dbReference>
<gene>
    <name evidence="8" type="primary">LOC115627526</name>
</gene>
<keyword evidence="7" id="KW-1185">Reference proteome</keyword>
<dbReference type="InterPro" id="IPR001650">
    <property type="entry name" value="Helicase_C-like"/>
</dbReference>
<dbReference type="PANTHER" id="PTHR18934:SF213">
    <property type="entry name" value="3'-5' RNA HELICASE YTHDC2"/>
    <property type="match status" value="1"/>
</dbReference>
<dbReference type="Proteomes" id="UP000504634">
    <property type="component" value="Unplaced"/>
</dbReference>
<dbReference type="InterPro" id="IPR011545">
    <property type="entry name" value="DEAD/DEAH_box_helicase_dom"/>
</dbReference>
<feature type="domain" description="Helicase ATP-binding" evidence="5">
    <location>
        <begin position="226"/>
        <end position="393"/>
    </location>
</feature>
<keyword evidence="1" id="KW-0547">Nucleotide-binding</keyword>
<dbReference type="Pfam" id="PF00270">
    <property type="entry name" value="DEAD"/>
    <property type="match status" value="1"/>
</dbReference>
<feature type="domain" description="R3H" evidence="4">
    <location>
        <begin position="77"/>
        <end position="140"/>
    </location>
</feature>
<sequence length="977" mass="110555">MASNITQGINGLEIGSYDFKAEATSCENLDEAQTSQKITGTGAGAARSRGKGKTKRGNSNSSHDSNIEKAGENSVSPAQRQLLHRTLRDFLQSDEPEIEMVGLSAGERRVVHLFALQLGNLKTRSHGKDKDRVLVITRKQDVTDLEEQASTKFKVDERVLQYLDTVMSHGPTKPLEFPKPAGRKQNWGNGLIGTPMVPPRKALNLPRDIVEEARNLPIAEHRSEILQLLDEHQVLIVNGATGSGKSTQLPQFLLDDATGSNRPVRIVVTQPRRIAAITVSSRIAKERGEALGQTVGYQIRMENKCSINTLLTFTTGGCMMRVLGVDAKRFFRKTTHLIIDEVHERDVDTDFLMLAAKRELQRNRNFKLIMMSATMDLEKLSTYFNNAPIINVEGRCFKVEVIHLEDTLKLTGYMTENMKWYLKNSCTNDPQELLEAYLRSCPQSVQDIDNDLIISVVEVLLNRGQKGGLIIYLPGLQDITNLMCRFQEALPHKSVRYILLHSQIDHNSHSQVFRVLPNIQLKVILSTNIAQTSITIPDLIYVIDLGRAKIKTYDAKTDSSVLACDWISKADAEQRTGRAGRQRSGICYRLYSKAQYEQMSDYLVPEIMRRTLNEICLLAKLAAPNERIATYLGNALDPPKPERVTQACEKLQLIGVLHERHEKVTELGEIIAELPLDVQLGKFLIYSLYYRCFGSVSIIVSFFTVRDPFIVPTDRTERTQQQLKRSLFGIDQNSDTLGIVNLYKEYKGRSKRDAVAYCKENFLSLQSMDMFVGAVRKLRDTVFQMFEIHIDVFEYDTNKDIVRLAMAAGLYPNVANIDRSRKKRTIVTGGDTTVQISRNSCLQKINTKNSSPSSEDWICFVEKRHNIGQVLSIENNTLITTLIVAMQCGKQYFLQPCDSEKETLLCLDSWIRIQMDEKFCLKLLNLRAQLEREFNILVNLRKLTHEHSKAPEFASKLLSLHSTYRIPSAASLNEFNE</sequence>
<keyword evidence="2" id="KW-0067">ATP-binding</keyword>
<dbReference type="PROSITE" id="PS51194">
    <property type="entry name" value="HELICASE_CTER"/>
    <property type="match status" value="1"/>
</dbReference>
<proteinExistence type="predicted"/>
<dbReference type="InterPro" id="IPR007502">
    <property type="entry name" value="Helicase-assoc_dom"/>
</dbReference>
<dbReference type="OrthoDB" id="6103986at2759"/>
<protein>
    <submittedName>
        <fullName evidence="8">3'-5' RNA helicase YTHDC2</fullName>
    </submittedName>
</protein>
<dbReference type="CDD" id="cd18791">
    <property type="entry name" value="SF2_C_RHA"/>
    <property type="match status" value="1"/>
</dbReference>
<dbReference type="SMART" id="SM00487">
    <property type="entry name" value="DEXDc"/>
    <property type="match status" value="1"/>
</dbReference>
<reference evidence="8" key="1">
    <citation type="submission" date="2025-08" db="UniProtKB">
        <authorList>
            <consortium name="RefSeq"/>
        </authorList>
    </citation>
    <scope>IDENTIFICATION</scope>
    <source>
        <strain evidence="8">11010-0011.00</strain>
        <tissue evidence="8">Whole body</tissue>
    </source>
</reference>
<dbReference type="Pfam" id="PF21010">
    <property type="entry name" value="HA2_C"/>
    <property type="match status" value="1"/>
</dbReference>
<dbReference type="SUPFAM" id="SSF82708">
    <property type="entry name" value="R3H domain"/>
    <property type="match status" value="1"/>
</dbReference>